<keyword evidence="5 9" id="KW-0798">TonB box</keyword>
<keyword evidence="4 8" id="KW-0812">Transmembrane</keyword>
<evidence type="ECO:0000256" key="4">
    <source>
        <dbReference type="ARBA" id="ARBA00022692"/>
    </source>
</evidence>
<evidence type="ECO:0000259" key="12">
    <source>
        <dbReference type="Pfam" id="PF07715"/>
    </source>
</evidence>
<accession>A0A917ZLS9</accession>
<evidence type="ECO:0000256" key="3">
    <source>
        <dbReference type="ARBA" id="ARBA00022452"/>
    </source>
</evidence>
<dbReference type="AlphaFoldDB" id="A0A917ZLS9"/>
<dbReference type="Pfam" id="PF00593">
    <property type="entry name" value="TonB_dep_Rec_b-barrel"/>
    <property type="match status" value="1"/>
</dbReference>
<feature type="signal peptide" evidence="10">
    <location>
        <begin position="1"/>
        <end position="26"/>
    </location>
</feature>
<keyword evidence="14" id="KW-1185">Reference proteome</keyword>
<dbReference type="SUPFAM" id="SSF56935">
    <property type="entry name" value="Porins"/>
    <property type="match status" value="1"/>
</dbReference>
<evidence type="ECO:0000256" key="2">
    <source>
        <dbReference type="ARBA" id="ARBA00022448"/>
    </source>
</evidence>
<dbReference type="GO" id="GO:0015344">
    <property type="term" value="F:siderophore uptake transmembrane transporter activity"/>
    <property type="evidence" value="ECO:0007669"/>
    <property type="project" value="TreeGrafter"/>
</dbReference>
<organism evidence="13 14">
    <name type="scientific">Marinobacterium nitratireducens</name>
    <dbReference type="NCBI Taxonomy" id="518897"/>
    <lineage>
        <taxon>Bacteria</taxon>
        <taxon>Pseudomonadati</taxon>
        <taxon>Pseudomonadota</taxon>
        <taxon>Gammaproteobacteria</taxon>
        <taxon>Oceanospirillales</taxon>
        <taxon>Oceanospirillaceae</taxon>
        <taxon>Marinobacterium</taxon>
    </lineage>
</organism>
<dbReference type="InterPro" id="IPR012910">
    <property type="entry name" value="Plug_dom"/>
</dbReference>
<comment type="subcellular location">
    <subcellularLocation>
        <location evidence="1 8">Cell outer membrane</location>
        <topology evidence="1 8">Multi-pass membrane protein</topology>
    </subcellularLocation>
</comment>
<dbReference type="Pfam" id="PF07715">
    <property type="entry name" value="Plug"/>
    <property type="match status" value="1"/>
</dbReference>
<name>A0A917ZLS9_9GAMM</name>
<evidence type="ECO:0000256" key="7">
    <source>
        <dbReference type="ARBA" id="ARBA00023237"/>
    </source>
</evidence>
<dbReference type="GO" id="GO:0044718">
    <property type="term" value="P:siderophore transmembrane transport"/>
    <property type="evidence" value="ECO:0007669"/>
    <property type="project" value="TreeGrafter"/>
</dbReference>
<dbReference type="GO" id="GO:0009279">
    <property type="term" value="C:cell outer membrane"/>
    <property type="evidence" value="ECO:0007669"/>
    <property type="project" value="UniProtKB-SubCell"/>
</dbReference>
<comment type="caution">
    <text evidence="13">The sequence shown here is derived from an EMBL/GenBank/DDBJ whole genome shotgun (WGS) entry which is preliminary data.</text>
</comment>
<evidence type="ECO:0000256" key="1">
    <source>
        <dbReference type="ARBA" id="ARBA00004571"/>
    </source>
</evidence>
<evidence type="ECO:0000256" key="8">
    <source>
        <dbReference type="PROSITE-ProRule" id="PRU01360"/>
    </source>
</evidence>
<keyword evidence="3 8" id="KW-1134">Transmembrane beta strand</keyword>
<keyword evidence="10" id="KW-0732">Signal</keyword>
<evidence type="ECO:0000313" key="13">
    <source>
        <dbReference type="EMBL" id="GGO86530.1"/>
    </source>
</evidence>
<reference evidence="13 14" key="1">
    <citation type="journal article" date="2014" name="Int. J. Syst. Evol. Microbiol.">
        <title>Complete genome sequence of Corynebacterium casei LMG S-19264T (=DSM 44701T), isolated from a smear-ripened cheese.</title>
        <authorList>
            <consortium name="US DOE Joint Genome Institute (JGI-PGF)"/>
            <person name="Walter F."/>
            <person name="Albersmeier A."/>
            <person name="Kalinowski J."/>
            <person name="Ruckert C."/>
        </authorList>
    </citation>
    <scope>NUCLEOTIDE SEQUENCE [LARGE SCALE GENOMIC DNA]</scope>
    <source>
        <strain evidence="13 14">CGMCC 1.7286</strain>
    </source>
</reference>
<dbReference type="PANTHER" id="PTHR30069:SF27">
    <property type="entry name" value="BLL4766 PROTEIN"/>
    <property type="match status" value="1"/>
</dbReference>
<dbReference type="InterPro" id="IPR037066">
    <property type="entry name" value="Plug_dom_sf"/>
</dbReference>
<dbReference type="InterPro" id="IPR036942">
    <property type="entry name" value="Beta-barrel_TonB_sf"/>
</dbReference>
<dbReference type="Proteomes" id="UP000599578">
    <property type="component" value="Unassembled WGS sequence"/>
</dbReference>
<evidence type="ECO:0000313" key="14">
    <source>
        <dbReference type="Proteomes" id="UP000599578"/>
    </source>
</evidence>
<protein>
    <recommendedName>
        <fullName evidence="15">TonB-dependent receptor</fullName>
    </recommendedName>
</protein>
<evidence type="ECO:0000256" key="10">
    <source>
        <dbReference type="SAM" id="SignalP"/>
    </source>
</evidence>
<comment type="similarity">
    <text evidence="8 9">Belongs to the TonB-dependent receptor family.</text>
</comment>
<feature type="domain" description="TonB-dependent receptor plug" evidence="12">
    <location>
        <begin position="56"/>
        <end position="164"/>
    </location>
</feature>
<evidence type="ECO:0000256" key="9">
    <source>
        <dbReference type="RuleBase" id="RU003357"/>
    </source>
</evidence>
<evidence type="ECO:0000256" key="5">
    <source>
        <dbReference type="ARBA" id="ARBA00023077"/>
    </source>
</evidence>
<proteinExistence type="inferred from homology"/>
<dbReference type="EMBL" id="BMLT01000011">
    <property type="protein sequence ID" value="GGO86530.1"/>
    <property type="molecule type" value="Genomic_DNA"/>
</dbReference>
<dbReference type="PROSITE" id="PS52016">
    <property type="entry name" value="TONB_DEPENDENT_REC_3"/>
    <property type="match status" value="1"/>
</dbReference>
<feature type="domain" description="TonB-dependent receptor-like beta-barrel" evidence="11">
    <location>
        <begin position="231"/>
        <end position="653"/>
    </location>
</feature>
<sequence>MRKRKTALPLAATLTVGLLNWPDALADDLSLAILSETDFYSAIPEIVSATRMPQKLTDAPASISIIDREMIRASGAVYVTDLFRLVPGFQSYRVNSNKFGVTYHGVSDDFPRRLEVLVDGRSVYLPMLSTVDWNSLGISLDDIDRIEVVRGSNVPAYGSNAFLGAINIVTRSPYSETGASLQVTGGSQDTRRVEGRFSTPLGATQTRISAGYDRNDGSDLWHDGARSNYLNISSGLTPTLADTLLFEAGFSDGYADRGDLDRLDKPVVPRDHQANYQYLRWNHLLNLDNELQLSFYHNRLELTVPKPTAADLVRYEDIPSLELAEALLATNPDFRLDGEEGETDTYDIELQQTIGLPLLDSKLLWGMGYRYEQAESGTLLNGQGRISEERGRLFGNLELRPAERVTLNLGAMLENSSTSGSDAKASPRAAINYRLDDESSIRLAYSDAYRMPSLLDKNVQYTFYLPDGSVLDYDSAPNSEIGPEHIETWELGYYRAFSRLSGHVDLRLFHEKVDNGIASYWVAMPQDPADGRVRLQDNTTRWRNSGAEAQLKLRFSNSVWALLNYSYTNTTDFVRDDGPEKGGINRDLDPQTPLHTASFLLNIDLPRQWQFSLAHYYVDEVEWEEGATLRTQENSGESSEYNRTDLRVAKRLQLGSASTLEAALIMQNLLGNEYLDFYQYNIFDRRSYLQLTLTF</sequence>
<evidence type="ECO:0008006" key="15">
    <source>
        <dbReference type="Google" id="ProtNLM"/>
    </source>
</evidence>
<keyword evidence="7 8" id="KW-0998">Cell outer membrane</keyword>
<dbReference type="Gene3D" id="2.170.130.10">
    <property type="entry name" value="TonB-dependent receptor, plug domain"/>
    <property type="match status" value="1"/>
</dbReference>
<keyword evidence="6 8" id="KW-0472">Membrane</keyword>
<keyword evidence="2 8" id="KW-0813">Transport</keyword>
<dbReference type="RefSeq" id="WP_188862163.1">
    <property type="nucleotide sequence ID" value="NZ_BMLT01000011.1"/>
</dbReference>
<evidence type="ECO:0000259" key="11">
    <source>
        <dbReference type="Pfam" id="PF00593"/>
    </source>
</evidence>
<evidence type="ECO:0000256" key="6">
    <source>
        <dbReference type="ARBA" id="ARBA00023136"/>
    </source>
</evidence>
<feature type="chain" id="PRO_5038093078" description="TonB-dependent receptor" evidence="10">
    <location>
        <begin position="27"/>
        <end position="695"/>
    </location>
</feature>
<dbReference type="InterPro" id="IPR039426">
    <property type="entry name" value="TonB-dep_rcpt-like"/>
</dbReference>
<dbReference type="PANTHER" id="PTHR30069">
    <property type="entry name" value="TONB-DEPENDENT OUTER MEMBRANE RECEPTOR"/>
    <property type="match status" value="1"/>
</dbReference>
<dbReference type="InterPro" id="IPR000531">
    <property type="entry name" value="Beta-barrel_TonB"/>
</dbReference>
<gene>
    <name evidence="13" type="ORF">GCM10011348_37560</name>
</gene>
<dbReference type="Gene3D" id="2.40.170.20">
    <property type="entry name" value="TonB-dependent receptor, beta-barrel domain"/>
    <property type="match status" value="1"/>
</dbReference>